<keyword evidence="3" id="KW-1185">Reference proteome</keyword>
<dbReference type="KEGG" id="gfl:GRFL_2917"/>
<dbReference type="GO" id="GO:0030077">
    <property type="term" value="C:plasma membrane light-harvesting complex"/>
    <property type="evidence" value="ECO:0007669"/>
    <property type="project" value="InterPro"/>
</dbReference>
<evidence type="ECO:0000256" key="1">
    <source>
        <dbReference type="SAM" id="MobiDB-lite"/>
    </source>
</evidence>
<dbReference type="STRING" id="1229726.GRFL_2917"/>
<dbReference type="SUPFAM" id="SSF50346">
    <property type="entry name" value="PRC-barrel domain"/>
    <property type="match status" value="1"/>
</dbReference>
<reference evidence="2 3" key="1">
    <citation type="submission" date="2016-07" db="EMBL/GenBank/DDBJ databases">
        <title>Multi-omics approach to identify versatile polysaccharide utilization systems of a marine flavobacterium Gramella flava.</title>
        <authorList>
            <person name="Tang K."/>
        </authorList>
    </citation>
    <scope>NUCLEOTIDE SEQUENCE [LARGE SCALE GENOMIC DNA]</scope>
    <source>
        <strain evidence="2 3">JLT2011</strain>
    </source>
</reference>
<gene>
    <name evidence="2" type="ORF">GRFL_2917</name>
</gene>
<dbReference type="EMBL" id="CP016359">
    <property type="protein sequence ID" value="APU69641.1"/>
    <property type="molecule type" value="Genomic_DNA"/>
</dbReference>
<evidence type="ECO:0000313" key="3">
    <source>
        <dbReference type="Proteomes" id="UP000186230"/>
    </source>
</evidence>
<proteinExistence type="predicted"/>
<feature type="compositionally biased region" description="Basic and acidic residues" evidence="1">
    <location>
        <begin position="272"/>
        <end position="290"/>
    </location>
</feature>
<accession>A0A1L7I7Q3</accession>
<dbReference type="GO" id="GO:0019684">
    <property type="term" value="P:photosynthesis, light reaction"/>
    <property type="evidence" value="ECO:0007669"/>
    <property type="project" value="InterPro"/>
</dbReference>
<dbReference type="InterPro" id="IPR011033">
    <property type="entry name" value="PRC_barrel-like_sf"/>
</dbReference>
<organism evidence="2 3">
    <name type="scientific">Christiangramia flava JLT2011</name>
    <dbReference type="NCBI Taxonomy" id="1229726"/>
    <lineage>
        <taxon>Bacteria</taxon>
        <taxon>Pseudomonadati</taxon>
        <taxon>Bacteroidota</taxon>
        <taxon>Flavobacteriia</taxon>
        <taxon>Flavobacteriales</taxon>
        <taxon>Flavobacteriaceae</taxon>
        <taxon>Christiangramia</taxon>
    </lineage>
</organism>
<dbReference type="InterPro" id="IPR014747">
    <property type="entry name" value="Bac_photo_RC_H_C"/>
</dbReference>
<feature type="region of interest" description="Disordered" evidence="1">
    <location>
        <begin position="188"/>
        <end position="290"/>
    </location>
</feature>
<dbReference type="OrthoDB" id="1422173at2"/>
<dbReference type="Proteomes" id="UP000186230">
    <property type="component" value="Chromosome"/>
</dbReference>
<dbReference type="AlphaFoldDB" id="A0A1L7I7Q3"/>
<dbReference type="Gene3D" id="3.90.50.10">
    <property type="entry name" value="Photosynthetic Reaction Center, subunit H, domain 2"/>
    <property type="match status" value="1"/>
</dbReference>
<evidence type="ECO:0000313" key="2">
    <source>
        <dbReference type="EMBL" id="APU69641.1"/>
    </source>
</evidence>
<protein>
    <submittedName>
        <fullName evidence="2">Uncharacterized protein</fullName>
    </submittedName>
</protein>
<sequence>MSTEVKKHLYYLSELKDYKVNSHDKDITGWPVKDLDNRTIGKVDNLLVNIDLGKVVYVDVEVDHSIISANHDPYAPNHRENLREFINKDGENHIIIPIGLIDIHATDKYVYTETIDYQTFAETKRYRSGTAISREYEEDVLHSYDRRNYSETEDLKRTRTAYENDSIREAELREEQLRRERLQEEQQRLREAEVRRDEFPHSSETVEERMERERANMKYRSDDRKTGINDVDRPVNRDYDPDLTYDESRDWEHDNHDPLEDDPYRKRRRVPREKDDTFYNRREFREKDYR</sequence>
<name>A0A1L7I7Q3_9FLAO</name>
<feature type="compositionally biased region" description="Basic and acidic residues" evidence="1">
    <location>
        <begin position="188"/>
        <end position="264"/>
    </location>
</feature>
<dbReference type="RefSeq" id="WP_083645277.1">
    <property type="nucleotide sequence ID" value="NZ_AMRU01000005.1"/>
</dbReference>